<protein>
    <submittedName>
        <fullName evidence="2">Uncharacterized protein</fullName>
    </submittedName>
</protein>
<evidence type="ECO:0000313" key="2">
    <source>
        <dbReference type="EMBL" id="BAX57697.1"/>
    </source>
</evidence>
<feature type="signal peptide" evidence="1">
    <location>
        <begin position="1"/>
        <end position="19"/>
    </location>
</feature>
<accession>A0A1Y1BJF7</accession>
<dbReference type="RefSeq" id="WP_096470987.1">
    <property type="nucleotide sequence ID" value="NZ_AP018111.1"/>
</dbReference>
<dbReference type="AlphaFoldDB" id="A0A1Y1BJF7"/>
<sequence length="91" mass="10083">MQRAPFSASLAAIASAAHATIVSPDRALHAREMVIELPLELTWARTAAGCELFANPPRWRWQTAFDAPLARVSMTWREIPRSAADDPGTRR</sequence>
<dbReference type="EMBL" id="AP018111">
    <property type="protein sequence ID" value="BAX57697.1"/>
    <property type="molecule type" value="Genomic_DNA"/>
</dbReference>
<feature type="chain" id="PRO_5012168975" evidence="1">
    <location>
        <begin position="20"/>
        <end position="91"/>
    </location>
</feature>
<dbReference type="Proteomes" id="UP000218432">
    <property type="component" value="Chromosome 1"/>
</dbReference>
<name>A0A1Y1BJF7_9BURK</name>
<reference evidence="2 3" key="1">
    <citation type="journal article" date="2017" name="Genome Announc.">
        <title>Complete Genome Sequence of Burkholderia stabilis FERMP-21014.</title>
        <authorList>
            <person name="Konishi K."/>
            <person name="Kumagai T."/>
            <person name="Sakasegawa S."/>
            <person name="Tamura T."/>
        </authorList>
    </citation>
    <scope>NUCLEOTIDE SEQUENCE [LARGE SCALE GENOMIC DNA]</scope>
    <source>
        <strain evidence="2 3">FERMP-21014</strain>
    </source>
</reference>
<proteinExistence type="predicted"/>
<evidence type="ECO:0000256" key="1">
    <source>
        <dbReference type="SAM" id="SignalP"/>
    </source>
</evidence>
<evidence type="ECO:0000313" key="3">
    <source>
        <dbReference type="Proteomes" id="UP000218432"/>
    </source>
</evidence>
<organism evidence="2 3">
    <name type="scientific">Burkholderia stabilis</name>
    <dbReference type="NCBI Taxonomy" id="95485"/>
    <lineage>
        <taxon>Bacteria</taxon>
        <taxon>Pseudomonadati</taxon>
        <taxon>Pseudomonadota</taxon>
        <taxon>Betaproteobacteria</taxon>
        <taxon>Burkholderiales</taxon>
        <taxon>Burkholderiaceae</taxon>
        <taxon>Burkholderia</taxon>
        <taxon>Burkholderia cepacia complex</taxon>
    </lineage>
</organism>
<keyword evidence="1" id="KW-0732">Signal</keyword>
<gene>
    <name evidence="2" type="ORF">BSFP_004900</name>
</gene>